<accession>A0ABN2LEQ4</accession>
<dbReference type="PANTHER" id="PTHR36849:SF1">
    <property type="entry name" value="CYTOPLASMIC PROTEIN"/>
    <property type="match status" value="1"/>
</dbReference>
<gene>
    <name evidence="1" type="ORF">GCM10009768_13550</name>
</gene>
<name>A0ABN2LEQ4_9MICO</name>
<dbReference type="EMBL" id="BAAAOB010000001">
    <property type="protein sequence ID" value="GAA1785961.1"/>
    <property type="molecule type" value="Genomic_DNA"/>
</dbReference>
<protein>
    <submittedName>
        <fullName evidence="1">DUF488 domain-containing protein</fullName>
    </submittedName>
</protein>
<dbReference type="Pfam" id="PF22752">
    <property type="entry name" value="DUF488-N3i"/>
    <property type="match status" value="1"/>
</dbReference>
<dbReference type="RefSeq" id="WP_344030857.1">
    <property type="nucleotide sequence ID" value="NZ_BAAAOB010000001.1"/>
</dbReference>
<organism evidence="1 2">
    <name type="scientific">Leucobacter iarius</name>
    <dbReference type="NCBI Taxonomy" id="333963"/>
    <lineage>
        <taxon>Bacteria</taxon>
        <taxon>Bacillati</taxon>
        <taxon>Actinomycetota</taxon>
        <taxon>Actinomycetes</taxon>
        <taxon>Micrococcales</taxon>
        <taxon>Microbacteriaceae</taxon>
        <taxon>Leucobacter</taxon>
    </lineage>
</organism>
<dbReference type="PANTHER" id="PTHR36849">
    <property type="entry name" value="CYTOPLASMIC PROTEIN-RELATED"/>
    <property type="match status" value="1"/>
</dbReference>
<evidence type="ECO:0000313" key="1">
    <source>
        <dbReference type="EMBL" id="GAA1785961.1"/>
    </source>
</evidence>
<keyword evidence="2" id="KW-1185">Reference proteome</keyword>
<dbReference type="InterPro" id="IPR052552">
    <property type="entry name" value="YeaO-like"/>
</dbReference>
<proteinExistence type="predicted"/>
<evidence type="ECO:0000313" key="2">
    <source>
        <dbReference type="Proteomes" id="UP001500851"/>
    </source>
</evidence>
<sequence length="135" mass="14944">MEILLKRAYEPASPSDGTRVLVDRLWPRGVSRERAALDDWAKEAAPSAELRTEWHHDPEGHSPEHFAAFAARYRAELSEGAGLAALDRLLALARSVPRITLVYGAKDPVRNHAMVLRDALRDRAEATDPDPSGAR</sequence>
<dbReference type="Proteomes" id="UP001500851">
    <property type="component" value="Unassembled WGS sequence"/>
</dbReference>
<comment type="caution">
    <text evidence="1">The sequence shown here is derived from an EMBL/GenBank/DDBJ whole genome shotgun (WGS) entry which is preliminary data.</text>
</comment>
<reference evidence="1 2" key="1">
    <citation type="journal article" date="2019" name="Int. J. Syst. Evol. Microbiol.">
        <title>The Global Catalogue of Microorganisms (GCM) 10K type strain sequencing project: providing services to taxonomists for standard genome sequencing and annotation.</title>
        <authorList>
            <consortium name="The Broad Institute Genomics Platform"/>
            <consortium name="The Broad Institute Genome Sequencing Center for Infectious Disease"/>
            <person name="Wu L."/>
            <person name="Ma J."/>
        </authorList>
    </citation>
    <scope>NUCLEOTIDE SEQUENCE [LARGE SCALE GENOMIC DNA]</scope>
    <source>
        <strain evidence="1 2">JCM 14736</strain>
    </source>
</reference>